<dbReference type="GO" id="GO:0046872">
    <property type="term" value="F:metal ion binding"/>
    <property type="evidence" value="ECO:0007669"/>
    <property type="project" value="UniProtKB-KW"/>
</dbReference>
<keyword evidence="3" id="KW-0408">Iron</keyword>
<evidence type="ECO:0000256" key="3">
    <source>
        <dbReference type="ARBA" id="ARBA00023004"/>
    </source>
</evidence>
<dbReference type="eggNOG" id="COG2146">
    <property type="taxonomic scope" value="Bacteria"/>
</dbReference>
<keyword evidence="8" id="KW-0223">Dioxygenase</keyword>
<dbReference type="CDD" id="cd03528">
    <property type="entry name" value="Rieske_RO_ferredoxin"/>
    <property type="match status" value="1"/>
</dbReference>
<evidence type="ECO:0000313" key="9">
    <source>
        <dbReference type="Proteomes" id="UP000001955"/>
    </source>
</evidence>
<keyword evidence="8" id="KW-0560">Oxidoreductase</keyword>
<accession>K6W0W4</accession>
<dbReference type="InterPro" id="IPR017941">
    <property type="entry name" value="Rieske_2Fe-2S"/>
</dbReference>
<dbReference type="Proteomes" id="UP000001955">
    <property type="component" value="Chromosome"/>
</dbReference>
<reference evidence="8 9" key="1">
    <citation type="journal article" date="2012" name="J. Bacteriol.">
        <title>Complete genome sequence of the B12-producing Shimwellia blattae strain DSM 4481, isolated from a cockroach.</title>
        <authorList>
            <person name="Brzuszkiewicz E."/>
            <person name="Waschkowitz T."/>
            <person name="Wiezer A."/>
            <person name="Daniel R."/>
        </authorList>
    </citation>
    <scope>NUCLEOTIDE SEQUENCE [LARGE SCALE GENOMIC DNA]</scope>
    <source>
        <strain evidence="9">ATCC 29907 / DSM 4481 / JCM 1650 / NBRC 105725 / CDC 9005-74</strain>
    </source>
</reference>
<evidence type="ECO:0000256" key="2">
    <source>
        <dbReference type="ARBA" id="ARBA00022723"/>
    </source>
</evidence>
<keyword evidence="2" id="KW-0479">Metal-binding</keyword>
<proteinExistence type="inferred from homology"/>
<dbReference type="Pfam" id="PF00355">
    <property type="entry name" value="Rieske"/>
    <property type="match status" value="1"/>
</dbReference>
<dbReference type="PANTHER" id="PTHR21496:SF0">
    <property type="entry name" value="RIESKE DOMAIN-CONTAINING PROTEIN"/>
    <property type="match status" value="1"/>
</dbReference>
<gene>
    <name evidence="8" type="primary">ndoA</name>
    <name evidence="8" type="ordered locus">EBL_c34290</name>
</gene>
<keyword evidence="1" id="KW-0001">2Fe-2S</keyword>
<keyword evidence="4" id="KW-0411">Iron-sulfur</keyword>
<dbReference type="EMBL" id="CP001560">
    <property type="protein sequence ID" value="AFJ48489.1"/>
    <property type="molecule type" value="Genomic_DNA"/>
</dbReference>
<accession>I2BD85</accession>
<evidence type="ECO:0000256" key="1">
    <source>
        <dbReference type="ARBA" id="ARBA00022714"/>
    </source>
</evidence>
<dbReference type="GO" id="GO:0051213">
    <property type="term" value="F:dioxygenase activity"/>
    <property type="evidence" value="ECO:0007669"/>
    <property type="project" value="UniProtKB-KW"/>
</dbReference>
<name>I2BD85_SHIBC</name>
<comment type="cofactor">
    <cofactor evidence="5">
        <name>[2Fe-2S] cluster</name>
        <dbReference type="ChEBI" id="CHEBI:190135"/>
    </cofactor>
</comment>
<dbReference type="InterPro" id="IPR036922">
    <property type="entry name" value="Rieske_2Fe-2S_sf"/>
</dbReference>
<dbReference type="KEGG" id="ebt:EBL_c34290"/>
<dbReference type="AlphaFoldDB" id="I2BD85"/>
<dbReference type="GO" id="GO:0051537">
    <property type="term" value="F:2 iron, 2 sulfur cluster binding"/>
    <property type="evidence" value="ECO:0007669"/>
    <property type="project" value="UniProtKB-KW"/>
</dbReference>
<dbReference type="PROSITE" id="PS51296">
    <property type="entry name" value="RIESKE"/>
    <property type="match status" value="1"/>
</dbReference>
<dbReference type="Gene3D" id="2.102.10.10">
    <property type="entry name" value="Rieske [2Fe-2S] iron-sulphur domain"/>
    <property type="match status" value="1"/>
</dbReference>
<feature type="domain" description="Rieske" evidence="7">
    <location>
        <begin position="6"/>
        <end position="101"/>
    </location>
</feature>
<protein>
    <submittedName>
        <fullName evidence="8">Naphthalene 1,2-dioxygenase system ferredoxin subunit</fullName>
    </submittedName>
</protein>
<evidence type="ECO:0000259" key="7">
    <source>
        <dbReference type="PROSITE" id="PS51296"/>
    </source>
</evidence>
<dbReference type="STRING" id="630626.EBL_c34290"/>
<dbReference type="HOGENOM" id="CLU_055690_5_2_6"/>
<organism evidence="8 9">
    <name type="scientific">Shimwellia blattae (strain ATCC 29907 / DSM 4481 / JCM 1650 / NBRC 105725 / CDC 9005-74)</name>
    <name type="common">Escherichia blattae</name>
    <dbReference type="NCBI Taxonomy" id="630626"/>
    <lineage>
        <taxon>Bacteria</taxon>
        <taxon>Pseudomonadati</taxon>
        <taxon>Pseudomonadota</taxon>
        <taxon>Gammaproteobacteria</taxon>
        <taxon>Enterobacterales</taxon>
        <taxon>Enterobacteriaceae</taxon>
        <taxon>Shimwellia</taxon>
    </lineage>
</organism>
<evidence type="ECO:0000256" key="4">
    <source>
        <dbReference type="ARBA" id="ARBA00023014"/>
    </source>
</evidence>
<evidence type="ECO:0000256" key="6">
    <source>
        <dbReference type="ARBA" id="ARBA00038001"/>
    </source>
</evidence>
<keyword evidence="9" id="KW-1185">Reference proteome</keyword>
<dbReference type="OrthoDB" id="9800167at2"/>
<dbReference type="PANTHER" id="PTHR21496">
    <property type="entry name" value="FERREDOXIN-RELATED"/>
    <property type="match status" value="1"/>
</dbReference>
<evidence type="ECO:0000256" key="5">
    <source>
        <dbReference type="ARBA" id="ARBA00034078"/>
    </source>
</evidence>
<dbReference type="SUPFAM" id="SSF50022">
    <property type="entry name" value="ISP domain"/>
    <property type="match status" value="1"/>
</dbReference>
<dbReference type="RefSeq" id="WP_002444119.1">
    <property type="nucleotide sequence ID" value="NC_017910.1"/>
</dbReference>
<sequence length="106" mass="11374">MQDNWITVANIADLAEDDVTGVEVNGLDIALYHTEDGIFASANLCSHGNARLSDGFLEDGEIECPLHQGRFCIKTGKALCSPLTEGVPVYPVRIEGEQVLLNLSAS</sequence>
<evidence type="ECO:0000313" key="8">
    <source>
        <dbReference type="EMBL" id="AFJ48489.1"/>
    </source>
</evidence>
<comment type="similarity">
    <text evidence="6">Belongs to the bacterial ring-hydroxylating dioxygenase ferredoxin component family.</text>
</comment>